<accession>A0A6J8DZD6</accession>
<dbReference type="OrthoDB" id="2425134at2759"/>
<reference evidence="1 2" key="1">
    <citation type="submission" date="2020-06" db="EMBL/GenBank/DDBJ databases">
        <authorList>
            <person name="Li R."/>
            <person name="Bekaert M."/>
        </authorList>
    </citation>
    <scope>NUCLEOTIDE SEQUENCE [LARGE SCALE GENOMIC DNA]</scope>
    <source>
        <strain evidence="2">wild</strain>
    </source>
</reference>
<name>A0A6J8DZD6_MYTCO</name>
<dbReference type="AlphaFoldDB" id="A0A6J8DZD6"/>
<evidence type="ECO:0000313" key="2">
    <source>
        <dbReference type="Proteomes" id="UP000507470"/>
    </source>
</evidence>
<proteinExistence type="predicted"/>
<sequence>MDLDSTLSSVDVSFQRELNKKKSKERIQILINISFKSFVMDIDLDTALSKAAITYPDGNRAFERELNKLKQLEESGLRGGISQISNRLATANNKYISDTYDATKKSTYLIYDNLYGLAMCMSLPTGKFRFLDKNERFDFVVMGQTLDAEKGYIFEVDLDYPMNLHSDYPLAPETKIITDEMLPPFSRILC</sequence>
<organism evidence="1 2">
    <name type="scientific">Mytilus coruscus</name>
    <name type="common">Sea mussel</name>
    <dbReference type="NCBI Taxonomy" id="42192"/>
    <lineage>
        <taxon>Eukaryota</taxon>
        <taxon>Metazoa</taxon>
        <taxon>Spiralia</taxon>
        <taxon>Lophotrochozoa</taxon>
        <taxon>Mollusca</taxon>
        <taxon>Bivalvia</taxon>
        <taxon>Autobranchia</taxon>
        <taxon>Pteriomorphia</taxon>
        <taxon>Mytilida</taxon>
        <taxon>Mytiloidea</taxon>
        <taxon>Mytilidae</taxon>
        <taxon>Mytilinae</taxon>
        <taxon>Mytilus</taxon>
    </lineage>
</organism>
<dbReference type="EMBL" id="CACVKT020008082">
    <property type="protein sequence ID" value="CAC5412702.1"/>
    <property type="molecule type" value="Genomic_DNA"/>
</dbReference>
<evidence type="ECO:0000313" key="1">
    <source>
        <dbReference type="EMBL" id="CAC5412702.1"/>
    </source>
</evidence>
<gene>
    <name evidence="1" type="ORF">MCOR_45689</name>
</gene>
<keyword evidence="2" id="KW-1185">Reference proteome</keyword>
<protein>
    <submittedName>
        <fullName evidence="1">Uncharacterized protein</fullName>
    </submittedName>
</protein>
<dbReference type="Proteomes" id="UP000507470">
    <property type="component" value="Unassembled WGS sequence"/>
</dbReference>